<dbReference type="PANTHER" id="PTHR43364">
    <property type="entry name" value="NADH-SPECIFIC METHYLGLYOXAL REDUCTASE-RELATED"/>
    <property type="match status" value="1"/>
</dbReference>
<evidence type="ECO:0000313" key="3">
    <source>
        <dbReference type="EMBL" id="MBF9234178.1"/>
    </source>
</evidence>
<gene>
    <name evidence="3" type="ORF">I2H38_12385</name>
</gene>
<dbReference type="InterPro" id="IPR050523">
    <property type="entry name" value="AKR_Detox_Biosynth"/>
</dbReference>
<dbReference type="GO" id="GO:0005829">
    <property type="term" value="C:cytosol"/>
    <property type="evidence" value="ECO:0007669"/>
    <property type="project" value="UniProtKB-ARBA"/>
</dbReference>
<keyword evidence="1" id="KW-0560">Oxidoreductase</keyword>
<dbReference type="Gene3D" id="3.20.20.100">
    <property type="entry name" value="NADP-dependent oxidoreductase domain"/>
    <property type="match status" value="1"/>
</dbReference>
<reference evidence="3" key="1">
    <citation type="submission" date="2020-11" db="EMBL/GenBank/DDBJ databases">
        <authorList>
            <person name="Kim M.K."/>
        </authorList>
    </citation>
    <scope>NUCLEOTIDE SEQUENCE</scope>
    <source>
        <strain evidence="3">BT350</strain>
    </source>
</reference>
<dbReference type="CDD" id="cd19081">
    <property type="entry name" value="AKR_AKR9C1"/>
    <property type="match status" value="1"/>
</dbReference>
<dbReference type="RefSeq" id="WP_196272165.1">
    <property type="nucleotide sequence ID" value="NZ_JADQDO010000005.1"/>
</dbReference>
<dbReference type="Pfam" id="PF00248">
    <property type="entry name" value="Aldo_ket_red"/>
    <property type="match status" value="1"/>
</dbReference>
<dbReference type="InterPro" id="IPR023210">
    <property type="entry name" value="NADP_OxRdtase_dom"/>
</dbReference>
<dbReference type="SUPFAM" id="SSF51430">
    <property type="entry name" value="NAD(P)-linked oxidoreductase"/>
    <property type="match status" value="1"/>
</dbReference>
<comment type="caution">
    <text evidence="3">The sequence shown here is derived from an EMBL/GenBank/DDBJ whole genome shotgun (WGS) entry which is preliminary data.</text>
</comment>
<dbReference type="GO" id="GO:0016491">
    <property type="term" value="F:oxidoreductase activity"/>
    <property type="evidence" value="ECO:0007669"/>
    <property type="project" value="UniProtKB-KW"/>
</dbReference>
<organism evidence="3 4">
    <name type="scientific">Microvirga alba</name>
    <dbReference type="NCBI Taxonomy" id="2791025"/>
    <lineage>
        <taxon>Bacteria</taxon>
        <taxon>Pseudomonadati</taxon>
        <taxon>Pseudomonadota</taxon>
        <taxon>Alphaproteobacteria</taxon>
        <taxon>Hyphomicrobiales</taxon>
        <taxon>Methylobacteriaceae</taxon>
        <taxon>Microvirga</taxon>
    </lineage>
</organism>
<feature type="domain" description="NADP-dependent oxidoreductase" evidence="2">
    <location>
        <begin position="15"/>
        <end position="313"/>
    </location>
</feature>
<evidence type="ECO:0000313" key="4">
    <source>
        <dbReference type="Proteomes" id="UP000599312"/>
    </source>
</evidence>
<accession>A0A931BQH3</accession>
<dbReference type="AlphaFoldDB" id="A0A931BQH3"/>
<dbReference type="FunFam" id="3.20.20.100:FF:000004">
    <property type="entry name" value="Oxidoreductase, aldo/keto reductase"/>
    <property type="match status" value="1"/>
</dbReference>
<sequence length="317" mass="34740">MDKRRLGRSSLMVSPLCLGGNVFGWTVDEATSFKILDAFVDAGLNFIDTADVYSIWVPGNKGGESETIIGKWMKARGNRDKIILATKVGSEMGPGKKGLSKAYIRSAVEASLQRLHTDYIDLYQSHRDDLETPQQETLGAYEELIRDGKVRVIGASNFSAARLKESLEISAELGLPRYESLQNKYNLYDRSEYEAELEPLCRENEIGAIPFYGLASGFLTGKYRSEADFGKSPRGGRMVAYLNDRGRRILAALDEVAGRHNSNPAQVALAWLIARPGMTAPIASATSLEQLKDLIASTTLRLDAAEINQLNEASVGG</sequence>
<name>A0A931BQH3_9HYPH</name>
<keyword evidence="4" id="KW-1185">Reference proteome</keyword>
<dbReference type="PANTHER" id="PTHR43364:SF6">
    <property type="entry name" value="OXIDOREDUCTASE-RELATED"/>
    <property type="match status" value="1"/>
</dbReference>
<proteinExistence type="predicted"/>
<dbReference type="InterPro" id="IPR036812">
    <property type="entry name" value="NAD(P)_OxRdtase_dom_sf"/>
</dbReference>
<protein>
    <submittedName>
        <fullName evidence="3">Aldo/keto reductase</fullName>
    </submittedName>
</protein>
<evidence type="ECO:0000259" key="2">
    <source>
        <dbReference type="Pfam" id="PF00248"/>
    </source>
</evidence>
<dbReference type="Proteomes" id="UP000599312">
    <property type="component" value="Unassembled WGS sequence"/>
</dbReference>
<dbReference type="EMBL" id="JADQDO010000005">
    <property type="protein sequence ID" value="MBF9234178.1"/>
    <property type="molecule type" value="Genomic_DNA"/>
</dbReference>
<evidence type="ECO:0000256" key="1">
    <source>
        <dbReference type="ARBA" id="ARBA00023002"/>
    </source>
</evidence>